<name>A0ABV3ELT0_9ACTN</name>
<reference evidence="3 4" key="1">
    <citation type="submission" date="2024-06" db="EMBL/GenBank/DDBJ databases">
        <title>The Natural Products Discovery Center: Release of the First 8490 Sequenced Strains for Exploring Actinobacteria Biosynthetic Diversity.</title>
        <authorList>
            <person name="Kalkreuter E."/>
            <person name="Kautsar S.A."/>
            <person name="Yang D."/>
            <person name="Bader C.D."/>
            <person name="Teijaro C.N."/>
            <person name="Fluegel L."/>
            <person name="Davis C.M."/>
            <person name="Simpson J.R."/>
            <person name="Lauterbach L."/>
            <person name="Steele A.D."/>
            <person name="Gui C."/>
            <person name="Meng S."/>
            <person name="Li G."/>
            <person name="Viehrig K."/>
            <person name="Ye F."/>
            <person name="Su P."/>
            <person name="Kiefer A.F."/>
            <person name="Nichols A."/>
            <person name="Cepeda A.J."/>
            <person name="Yan W."/>
            <person name="Fan B."/>
            <person name="Jiang Y."/>
            <person name="Adhikari A."/>
            <person name="Zheng C.-J."/>
            <person name="Schuster L."/>
            <person name="Cowan T.M."/>
            <person name="Smanski M.J."/>
            <person name="Chevrette M.G."/>
            <person name="De Carvalho L.P.S."/>
            <person name="Shen B."/>
        </authorList>
    </citation>
    <scope>NUCLEOTIDE SEQUENCE [LARGE SCALE GENOMIC DNA]</scope>
    <source>
        <strain evidence="3 4">NPDC048117</strain>
    </source>
</reference>
<dbReference type="InterPro" id="IPR023365">
    <property type="entry name" value="Sortase_dom-sf"/>
</dbReference>
<gene>
    <name evidence="3" type="ORF">AB0D95_07770</name>
</gene>
<dbReference type="InterPro" id="IPR005754">
    <property type="entry name" value="Sortase"/>
</dbReference>
<evidence type="ECO:0000313" key="3">
    <source>
        <dbReference type="EMBL" id="MEU9577149.1"/>
    </source>
</evidence>
<organism evidence="3 4">
    <name type="scientific">Streptomyces chilikensis</name>
    <dbReference type="NCBI Taxonomy" id="1194079"/>
    <lineage>
        <taxon>Bacteria</taxon>
        <taxon>Bacillati</taxon>
        <taxon>Actinomycetota</taxon>
        <taxon>Actinomycetes</taxon>
        <taxon>Kitasatosporales</taxon>
        <taxon>Streptomycetaceae</taxon>
        <taxon>Streptomyces</taxon>
    </lineage>
</organism>
<sequence length="231" mass="23400">MSRTDVGDRTGRLSALAVTTVALAAVVAVETAPGLTPPAPDFGPALPAPAAPAPPAAAAGPGRADAADTSDAADTPEQAPAEQAAPRRVLVRAIGLDAPVRPVGVTPRGDMDVPSDPAEAGWYRFGPEPGSGQGSAVLVGHVDGDTGALGTFALLREVEPGDRVEVRRAGAEPVGYRVTARTTVAKEALPPDVFRRDGPPVLTLVTCAPPFVPDEGGYRSNMIVVAEPLGE</sequence>
<accession>A0ABV3ELT0</accession>
<evidence type="ECO:0000313" key="4">
    <source>
        <dbReference type="Proteomes" id="UP001551584"/>
    </source>
</evidence>
<comment type="caution">
    <text evidence="3">The sequence shown here is derived from an EMBL/GenBank/DDBJ whole genome shotgun (WGS) entry which is preliminary data.</text>
</comment>
<evidence type="ECO:0000256" key="2">
    <source>
        <dbReference type="SAM" id="MobiDB-lite"/>
    </source>
</evidence>
<proteinExistence type="predicted"/>
<protein>
    <submittedName>
        <fullName evidence="3">Class F sortase</fullName>
    </submittedName>
</protein>
<dbReference type="Gene3D" id="2.40.260.10">
    <property type="entry name" value="Sortase"/>
    <property type="match status" value="1"/>
</dbReference>
<dbReference type="SUPFAM" id="SSF63817">
    <property type="entry name" value="Sortase"/>
    <property type="match status" value="1"/>
</dbReference>
<dbReference type="CDD" id="cd05829">
    <property type="entry name" value="Sortase_F"/>
    <property type="match status" value="1"/>
</dbReference>
<feature type="compositionally biased region" description="Low complexity" evidence="2">
    <location>
        <begin position="56"/>
        <end position="84"/>
    </location>
</feature>
<dbReference type="RefSeq" id="WP_359270052.1">
    <property type="nucleotide sequence ID" value="NZ_JBEZNA010000011.1"/>
</dbReference>
<dbReference type="Pfam" id="PF04203">
    <property type="entry name" value="Sortase"/>
    <property type="match status" value="1"/>
</dbReference>
<keyword evidence="4" id="KW-1185">Reference proteome</keyword>
<feature type="compositionally biased region" description="Pro residues" evidence="2">
    <location>
        <begin position="40"/>
        <end position="55"/>
    </location>
</feature>
<keyword evidence="1" id="KW-0378">Hydrolase</keyword>
<evidence type="ECO:0000256" key="1">
    <source>
        <dbReference type="ARBA" id="ARBA00022801"/>
    </source>
</evidence>
<dbReference type="EMBL" id="JBEZNA010000011">
    <property type="protein sequence ID" value="MEU9577149.1"/>
    <property type="molecule type" value="Genomic_DNA"/>
</dbReference>
<feature type="region of interest" description="Disordered" evidence="2">
    <location>
        <begin position="40"/>
        <end position="88"/>
    </location>
</feature>
<dbReference type="InterPro" id="IPR042001">
    <property type="entry name" value="Sortase_F"/>
</dbReference>
<dbReference type="Proteomes" id="UP001551584">
    <property type="component" value="Unassembled WGS sequence"/>
</dbReference>